<keyword evidence="1" id="KW-1133">Transmembrane helix</keyword>
<keyword evidence="1" id="KW-0472">Membrane</keyword>
<organism evidence="2 3">
    <name type="scientific">Caenorhabditis japonica</name>
    <dbReference type="NCBI Taxonomy" id="281687"/>
    <lineage>
        <taxon>Eukaryota</taxon>
        <taxon>Metazoa</taxon>
        <taxon>Ecdysozoa</taxon>
        <taxon>Nematoda</taxon>
        <taxon>Chromadorea</taxon>
        <taxon>Rhabditida</taxon>
        <taxon>Rhabditina</taxon>
        <taxon>Rhabditomorpha</taxon>
        <taxon>Rhabditoidea</taxon>
        <taxon>Rhabditidae</taxon>
        <taxon>Peloderinae</taxon>
        <taxon>Caenorhabditis</taxon>
    </lineage>
</organism>
<protein>
    <submittedName>
        <fullName evidence="2">Uncharacterized protein</fullName>
    </submittedName>
</protein>
<feature type="transmembrane region" description="Helical" evidence="1">
    <location>
        <begin position="283"/>
        <end position="303"/>
    </location>
</feature>
<evidence type="ECO:0000313" key="2">
    <source>
        <dbReference type="EnsemblMetazoa" id="CJA18026b.1"/>
    </source>
</evidence>
<keyword evidence="1" id="KW-0812">Transmembrane</keyword>
<keyword evidence="3" id="KW-1185">Reference proteome</keyword>
<evidence type="ECO:0000256" key="1">
    <source>
        <dbReference type="SAM" id="Phobius"/>
    </source>
</evidence>
<name>A0A8R1I2T1_CAEJA</name>
<dbReference type="EnsemblMetazoa" id="CJA18026b.1">
    <property type="protein sequence ID" value="CJA18026b.1"/>
    <property type="gene ID" value="WBGene00137231"/>
</dbReference>
<accession>A0A8R1I2T1</accession>
<dbReference type="AlphaFoldDB" id="A0A8R1I2T1"/>
<reference evidence="3" key="1">
    <citation type="submission" date="2010-08" db="EMBL/GenBank/DDBJ databases">
        <authorList>
            <consortium name="Caenorhabditis japonica Sequencing Consortium"/>
            <person name="Wilson R.K."/>
        </authorList>
    </citation>
    <scope>NUCLEOTIDE SEQUENCE [LARGE SCALE GENOMIC DNA]</scope>
    <source>
        <strain evidence="3">DF5081</strain>
    </source>
</reference>
<evidence type="ECO:0000313" key="3">
    <source>
        <dbReference type="Proteomes" id="UP000005237"/>
    </source>
</evidence>
<reference evidence="2" key="2">
    <citation type="submission" date="2022-06" db="UniProtKB">
        <authorList>
            <consortium name="EnsemblMetazoa"/>
        </authorList>
    </citation>
    <scope>IDENTIFICATION</scope>
    <source>
        <strain evidence="2">DF5081</strain>
    </source>
</reference>
<feature type="transmembrane region" description="Helical" evidence="1">
    <location>
        <begin position="323"/>
        <end position="354"/>
    </location>
</feature>
<dbReference type="Proteomes" id="UP000005237">
    <property type="component" value="Unassembled WGS sequence"/>
</dbReference>
<sequence length="369" mass="43145">MPGRSVFSLPNLAKVSKPKESKSVHNYNASKFVNNHPIKIKLLKAKYTKNYYKSGLFREFRNAKFKSIEVENHTSRNNAIFEDLREIKTDVLRIWTNAASEESILELRPLKRFDCCEDASLDDDRFQKFCEKLKNESMLESAYSCILYSRNFLPNGFLTEMLNEFGGEEKYLNGRKCVTAPTVNPDHELNICCDNKVYIGELPRNQLTVRVMKKGSSKKREETNVLNRARFNARSIFIRLLSLLLIALKNHLVRHNSLVHARFILIPMMMFTATNIESVIELLILVAATWFTWEAFMGFYQLMLYPPVTRLCYRIPNQRIARVVWALAISPVFFTTALAWGLSMFIIQTGLYTFHRYRDMYLRDYVYDD</sequence>
<proteinExistence type="predicted"/>